<accession>A0A964FGF2</accession>
<evidence type="ECO:0000313" key="3">
    <source>
        <dbReference type="Proteomes" id="UP000729733"/>
    </source>
</evidence>
<dbReference type="RefSeq" id="WP_229639572.1">
    <property type="nucleotide sequence ID" value="NZ_JADWDC010000010.1"/>
</dbReference>
<comment type="caution">
    <text evidence="2">The sequence shown here is derived from an EMBL/GenBank/DDBJ whole genome shotgun (WGS) entry which is preliminary data.</text>
</comment>
<organism evidence="2 3">
    <name type="scientific">Waterburya agarophytonicola KI4</name>
    <dbReference type="NCBI Taxonomy" id="2874699"/>
    <lineage>
        <taxon>Bacteria</taxon>
        <taxon>Bacillati</taxon>
        <taxon>Cyanobacteriota</taxon>
        <taxon>Cyanophyceae</taxon>
        <taxon>Pleurocapsales</taxon>
        <taxon>Hyellaceae</taxon>
        <taxon>Waterburya</taxon>
        <taxon>Waterburya agarophytonicola</taxon>
    </lineage>
</organism>
<evidence type="ECO:0000256" key="1">
    <source>
        <dbReference type="SAM" id="Phobius"/>
    </source>
</evidence>
<feature type="transmembrane region" description="Helical" evidence="1">
    <location>
        <begin position="79"/>
        <end position="99"/>
    </location>
</feature>
<keyword evidence="1" id="KW-1133">Transmembrane helix</keyword>
<sequence length="102" mass="11178">MESKFIFSRNCGLAILPIFVASFILIFESQSVRANECPHTNFMVIDGQCINLDPQMTTKKKTQITNPLSELNELTGSSIATYGSLLSLVGASAAGYKFLVRK</sequence>
<evidence type="ECO:0000313" key="2">
    <source>
        <dbReference type="EMBL" id="MCC0176534.1"/>
    </source>
</evidence>
<dbReference type="EMBL" id="JADWDC010000010">
    <property type="protein sequence ID" value="MCC0176534.1"/>
    <property type="molecule type" value="Genomic_DNA"/>
</dbReference>
<protein>
    <submittedName>
        <fullName evidence="2">Uncharacterized protein</fullName>
    </submittedName>
</protein>
<keyword evidence="3" id="KW-1185">Reference proteome</keyword>
<reference evidence="2" key="1">
    <citation type="journal article" date="2021" name="Antonie Van Leeuwenhoek">
        <title>Draft genome and description of Waterburya agarophytonicola gen. nov. sp. nov. (Pleurocapsales, Cyanobacteria): a seaweed symbiont.</title>
        <authorList>
            <person name="Bonthond G."/>
            <person name="Shalygin S."/>
            <person name="Bayer T."/>
            <person name="Weinberger F."/>
        </authorList>
    </citation>
    <scope>NUCLEOTIDE SEQUENCE</scope>
    <source>
        <strain evidence="2">KI4</strain>
    </source>
</reference>
<keyword evidence="1" id="KW-0472">Membrane</keyword>
<keyword evidence="1" id="KW-0812">Transmembrane</keyword>
<gene>
    <name evidence="2" type="ORF">I4641_06015</name>
</gene>
<dbReference type="AlphaFoldDB" id="A0A964FGF2"/>
<dbReference type="Proteomes" id="UP000729733">
    <property type="component" value="Unassembled WGS sequence"/>
</dbReference>
<name>A0A964FGF2_9CYAN</name>
<proteinExistence type="predicted"/>